<dbReference type="EMBL" id="GGEC01060585">
    <property type="protein sequence ID" value="MBX41069.1"/>
    <property type="molecule type" value="Transcribed_RNA"/>
</dbReference>
<sequence length="25" mass="2894">MNGITSKIFTKISRIKARWQGVQVM</sequence>
<reference evidence="1" key="1">
    <citation type="submission" date="2018-02" db="EMBL/GenBank/DDBJ databases">
        <title>Rhizophora mucronata_Transcriptome.</title>
        <authorList>
            <person name="Meera S.P."/>
            <person name="Sreeshan A."/>
            <person name="Augustine A."/>
        </authorList>
    </citation>
    <scope>NUCLEOTIDE SEQUENCE</scope>
    <source>
        <tissue evidence="1">Leaf</tissue>
    </source>
</reference>
<evidence type="ECO:0000313" key="1">
    <source>
        <dbReference type="EMBL" id="MBX41069.1"/>
    </source>
</evidence>
<protein>
    <submittedName>
        <fullName evidence="1">Uncharacterized protein</fullName>
    </submittedName>
</protein>
<accession>A0A2P2NF42</accession>
<name>A0A2P2NF42_RHIMU</name>
<organism evidence="1">
    <name type="scientific">Rhizophora mucronata</name>
    <name type="common">Asiatic mangrove</name>
    <dbReference type="NCBI Taxonomy" id="61149"/>
    <lineage>
        <taxon>Eukaryota</taxon>
        <taxon>Viridiplantae</taxon>
        <taxon>Streptophyta</taxon>
        <taxon>Embryophyta</taxon>
        <taxon>Tracheophyta</taxon>
        <taxon>Spermatophyta</taxon>
        <taxon>Magnoliopsida</taxon>
        <taxon>eudicotyledons</taxon>
        <taxon>Gunneridae</taxon>
        <taxon>Pentapetalae</taxon>
        <taxon>rosids</taxon>
        <taxon>fabids</taxon>
        <taxon>Malpighiales</taxon>
        <taxon>Rhizophoraceae</taxon>
        <taxon>Rhizophora</taxon>
    </lineage>
</organism>
<dbReference type="AlphaFoldDB" id="A0A2P2NF42"/>
<proteinExistence type="predicted"/>